<name>A0A1Y1W3V5_9FUNG</name>
<accession>A0A1Y1W3V5</accession>
<dbReference type="Proteomes" id="UP000193922">
    <property type="component" value="Unassembled WGS sequence"/>
</dbReference>
<protein>
    <submittedName>
        <fullName evidence="1">Uncharacterized protein</fullName>
    </submittedName>
</protein>
<dbReference type="RefSeq" id="XP_040741700.1">
    <property type="nucleotide sequence ID" value="XM_040888133.1"/>
</dbReference>
<reference evidence="1 2" key="1">
    <citation type="submission" date="2016-07" db="EMBL/GenBank/DDBJ databases">
        <title>Pervasive Adenine N6-methylation of Active Genes in Fungi.</title>
        <authorList>
            <consortium name="DOE Joint Genome Institute"/>
            <person name="Mondo S.J."/>
            <person name="Dannebaum R.O."/>
            <person name="Kuo R.C."/>
            <person name="Labutti K."/>
            <person name="Haridas S."/>
            <person name="Kuo A."/>
            <person name="Salamov A."/>
            <person name="Ahrendt S.R."/>
            <person name="Lipzen A."/>
            <person name="Sullivan W."/>
            <person name="Andreopoulos W.B."/>
            <person name="Clum A."/>
            <person name="Lindquist E."/>
            <person name="Daum C."/>
            <person name="Ramamoorthy G.K."/>
            <person name="Gryganskyi A."/>
            <person name="Culley D."/>
            <person name="Magnuson J.K."/>
            <person name="James T.Y."/>
            <person name="O'Malley M.A."/>
            <person name="Stajich J.E."/>
            <person name="Spatafora J.W."/>
            <person name="Visel A."/>
            <person name="Grigoriev I.V."/>
        </authorList>
    </citation>
    <scope>NUCLEOTIDE SEQUENCE [LARGE SCALE GENOMIC DNA]</scope>
    <source>
        <strain evidence="1 2">ATCC 12442</strain>
    </source>
</reference>
<sequence length="84" mass="9246">MSLLAAWIASISYWMCPSNQSGEHAAIDIFRPVSGNYSLLCEHRSVPDSMSPKGTQKNHCHSTLVDDKRRLNGAKGNCRLGSLK</sequence>
<comment type="caution">
    <text evidence="1">The sequence shown here is derived from an EMBL/GenBank/DDBJ whole genome shotgun (WGS) entry which is preliminary data.</text>
</comment>
<organism evidence="1 2">
    <name type="scientific">Linderina pennispora</name>
    <dbReference type="NCBI Taxonomy" id="61395"/>
    <lineage>
        <taxon>Eukaryota</taxon>
        <taxon>Fungi</taxon>
        <taxon>Fungi incertae sedis</taxon>
        <taxon>Zoopagomycota</taxon>
        <taxon>Kickxellomycotina</taxon>
        <taxon>Kickxellomycetes</taxon>
        <taxon>Kickxellales</taxon>
        <taxon>Kickxellaceae</taxon>
        <taxon>Linderina</taxon>
    </lineage>
</organism>
<dbReference type="GeneID" id="63804781"/>
<evidence type="ECO:0000313" key="1">
    <source>
        <dbReference type="EMBL" id="ORX67854.1"/>
    </source>
</evidence>
<evidence type="ECO:0000313" key="2">
    <source>
        <dbReference type="Proteomes" id="UP000193922"/>
    </source>
</evidence>
<gene>
    <name evidence="1" type="ORF">DL89DRAFT_269037</name>
</gene>
<dbReference type="EMBL" id="MCFD01000011">
    <property type="protein sequence ID" value="ORX67854.1"/>
    <property type="molecule type" value="Genomic_DNA"/>
</dbReference>
<keyword evidence="2" id="KW-1185">Reference proteome</keyword>
<dbReference type="AlphaFoldDB" id="A0A1Y1W3V5"/>
<proteinExistence type="predicted"/>